<dbReference type="Proteomes" id="UP000199612">
    <property type="component" value="Unassembled WGS sequence"/>
</dbReference>
<dbReference type="RefSeq" id="WP_091531652.1">
    <property type="nucleotide sequence ID" value="NZ_FOLT01000019.1"/>
</dbReference>
<dbReference type="PANTHER" id="PTHR36503">
    <property type="entry name" value="BLR2520 PROTEIN"/>
    <property type="match status" value="1"/>
</dbReference>
<proteinExistence type="predicted"/>
<dbReference type="CDD" id="cd07251">
    <property type="entry name" value="VOC_like"/>
    <property type="match status" value="1"/>
</dbReference>
<dbReference type="InterPro" id="IPR037523">
    <property type="entry name" value="VOC_core"/>
</dbReference>
<reference evidence="3" key="1">
    <citation type="submission" date="2016-10" db="EMBL/GenBank/DDBJ databases">
        <authorList>
            <person name="Varghese N."/>
            <person name="Submissions S."/>
        </authorList>
    </citation>
    <scope>NUCLEOTIDE SEQUENCE [LARGE SCALE GENOMIC DNA]</scope>
    <source>
        <strain evidence="3">DSM 23664</strain>
    </source>
</reference>
<gene>
    <name evidence="2" type="ORF">SAMN04488102_11922</name>
</gene>
<name>A0A1I1L922_9LACT</name>
<dbReference type="SUPFAM" id="SSF54593">
    <property type="entry name" value="Glyoxalase/Bleomycin resistance protein/Dihydroxybiphenyl dioxygenase"/>
    <property type="match status" value="1"/>
</dbReference>
<protein>
    <recommendedName>
        <fullName evidence="1">VOC domain-containing protein</fullName>
    </recommendedName>
</protein>
<dbReference type="InterPro" id="IPR029068">
    <property type="entry name" value="Glyas_Bleomycin-R_OHBP_Dase"/>
</dbReference>
<accession>A0A1I1L922</accession>
<dbReference type="EMBL" id="FOLT01000019">
    <property type="protein sequence ID" value="SFC69499.1"/>
    <property type="molecule type" value="Genomic_DNA"/>
</dbReference>
<sequence>MNRINLVTVGVEDMSRSLTFYKAIGFETPETSASPPIVFFDNEGSKLELFPLSELQKDIDPDDPPKTSRGNFSGITFACNMKTKAEVDEMMVQVEKAGGKVVKQPQTVFWGGYSGYFMDPDGYYWELAYSDDWQFDDRNMLIIDKE</sequence>
<dbReference type="Gene3D" id="3.10.180.10">
    <property type="entry name" value="2,3-Dihydroxybiphenyl 1,2-Dioxygenase, domain 1"/>
    <property type="match status" value="1"/>
</dbReference>
<keyword evidence="3" id="KW-1185">Reference proteome</keyword>
<dbReference type="Pfam" id="PF00903">
    <property type="entry name" value="Glyoxalase"/>
    <property type="match status" value="1"/>
</dbReference>
<dbReference type="InterPro" id="IPR004360">
    <property type="entry name" value="Glyas_Fos-R_dOase_dom"/>
</dbReference>
<evidence type="ECO:0000259" key="1">
    <source>
        <dbReference type="PROSITE" id="PS51819"/>
    </source>
</evidence>
<feature type="domain" description="VOC" evidence="1">
    <location>
        <begin position="3"/>
        <end position="130"/>
    </location>
</feature>
<organism evidence="2 3">
    <name type="scientific">Alkalibacterium subtropicum</name>
    <dbReference type="NCBI Taxonomy" id="753702"/>
    <lineage>
        <taxon>Bacteria</taxon>
        <taxon>Bacillati</taxon>
        <taxon>Bacillota</taxon>
        <taxon>Bacilli</taxon>
        <taxon>Lactobacillales</taxon>
        <taxon>Carnobacteriaceae</taxon>
        <taxon>Alkalibacterium</taxon>
    </lineage>
</organism>
<dbReference type="OrthoDB" id="9796521at2"/>
<dbReference type="PROSITE" id="PS51819">
    <property type="entry name" value="VOC"/>
    <property type="match status" value="1"/>
</dbReference>
<dbReference type="AlphaFoldDB" id="A0A1I1L922"/>
<dbReference type="PANTHER" id="PTHR36503:SF1">
    <property type="entry name" value="BLR2520 PROTEIN"/>
    <property type="match status" value="1"/>
</dbReference>
<evidence type="ECO:0000313" key="2">
    <source>
        <dbReference type="EMBL" id="SFC69499.1"/>
    </source>
</evidence>
<evidence type="ECO:0000313" key="3">
    <source>
        <dbReference type="Proteomes" id="UP000199612"/>
    </source>
</evidence>